<dbReference type="EMBL" id="AVOT02009883">
    <property type="protein sequence ID" value="MBW0489002.1"/>
    <property type="molecule type" value="Genomic_DNA"/>
</dbReference>
<gene>
    <name evidence="1" type="ORF">O181_028717</name>
</gene>
<sequence>MWFVPQAEKSIENWKEALITTSNGISDYQQLPAWEALYPQLQWSPSSTTLKLAFSLFTDWFNLLSNKASGKQVSLGVLALNCLNLPPTSRWKTNNTFISGLVPEPSQPNLVTINNILTIFIDEIALLDLGIIIQTPHYPKGCKVVVQLGCLIGDLVANQKVVGSASHLHTQFCSWCECLTADIQHLKLGRLQQKWIVKDCSHQFKELRNEAERTRMVKKTGIRWSELNCLHYWDPVQQTPLGIMHNWFEGILQHHFFHQWRWDLEKLELDNNANKDSD</sequence>
<evidence type="ECO:0000313" key="2">
    <source>
        <dbReference type="Proteomes" id="UP000765509"/>
    </source>
</evidence>
<dbReference type="AlphaFoldDB" id="A0A9Q3CV55"/>
<accession>A0A9Q3CV55</accession>
<dbReference type="Proteomes" id="UP000765509">
    <property type="component" value="Unassembled WGS sequence"/>
</dbReference>
<dbReference type="OrthoDB" id="2998386at2759"/>
<keyword evidence="2" id="KW-1185">Reference proteome</keyword>
<reference evidence="1" key="1">
    <citation type="submission" date="2021-03" db="EMBL/GenBank/DDBJ databases">
        <title>Draft genome sequence of rust myrtle Austropuccinia psidii MF-1, a brazilian biotype.</title>
        <authorList>
            <person name="Quecine M.C."/>
            <person name="Pachon D.M.R."/>
            <person name="Bonatelli M.L."/>
            <person name="Correr F.H."/>
            <person name="Franceschini L.M."/>
            <person name="Leite T.F."/>
            <person name="Margarido G.R.A."/>
            <person name="Almeida C.A."/>
            <person name="Ferrarezi J.A."/>
            <person name="Labate C.A."/>
        </authorList>
    </citation>
    <scope>NUCLEOTIDE SEQUENCE</scope>
    <source>
        <strain evidence="1">MF-1</strain>
    </source>
</reference>
<name>A0A9Q3CV55_9BASI</name>
<proteinExistence type="predicted"/>
<protein>
    <submittedName>
        <fullName evidence="1">Uncharacterized protein</fullName>
    </submittedName>
</protein>
<evidence type="ECO:0000313" key="1">
    <source>
        <dbReference type="EMBL" id="MBW0489002.1"/>
    </source>
</evidence>
<organism evidence="1 2">
    <name type="scientific">Austropuccinia psidii MF-1</name>
    <dbReference type="NCBI Taxonomy" id="1389203"/>
    <lineage>
        <taxon>Eukaryota</taxon>
        <taxon>Fungi</taxon>
        <taxon>Dikarya</taxon>
        <taxon>Basidiomycota</taxon>
        <taxon>Pucciniomycotina</taxon>
        <taxon>Pucciniomycetes</taxon>
        <taxon>Pucciniales</taxon>
        <taxon>Sphaerophragmiaceae</taxon>
        <taxon>Austropuccinia</taxon>
    </lineage>
</organism>
<comment type="caution">
    <text evidence="1">The sequence shown here is derived from an EMBL/GenBank/DDBJ whole genome shotgun (WGS) entry which is preliminary data.</text>
</comment>